<sequence length="109" mass="12273">MNGPKEGSLGRATKKAEDDIEVRGDDMRKEIIDSVPFIDFSERVHSLIKKSMSETIVVKLFGRKICYNALWNKRTLGDLRTLFDGPTMDASIYNITSIPPQSCSVDLYS</sequence>
<comment type="caution">
    <text evidence="1">The sequence shown here is derived from an EMBL/GenBank/DDBJ whole genome shotgun (WGS) entry which is preliminary data.</text>
</comment>
<dbReference type="AlphaFoldDB" id="A0A8J6DCM6"/>
<dbReference type="Proteomes" id="UP000701853">
    <property type="component" value="Chromosome 1"/>
</dbReference>
<protein>
    <submittedName>
        <fullName evidence="1">Uncharacterized protein</fullName>
    </submittedName>
</protein>
<dbReference type="OrthoDB" id="1000832at2759"/>
<name>A0A8J6DCM6_9ROSI</name>
<dbReference type="EMBL" id="JAHUZN010000001">
    <property type="protein sequence ID" value="KAG8502490.1"/>
    <property type="molecule type" value="Genomic_DNA"/>
</dbReference>
<reference evidence="1 2" key="1">
    <citation type="journal article" date="2021" name="bioRxiv">
        <title>The Gossypium anomalum genome as a resource for cotton improvement and evolutionary analysis of hybrid incompatibility.</title>
        <authorList>
            <person name="Grover C.E."/>
            <person name="Yuan D."/>
            <person name="Arick M.A."/>
            <person name="Miller E.R."/>
            <person name="Hu G."/>
            <person name="Peterson D.G."/>
            <person name="Wendel J.F."/>
            <person name="Udall J.A."/>
        </authorList>
    </citation>
    <scope>NUCLEOTIDE SEQUENCE [LARGE SCALE GENOMIC DNA]</scope>
    <source>
        <strain evidence="1">JFW-Udall</strain>
        <tissue evidence="1">Leaf</tissue>
    </source>
</reference>
<evidence type="ECO:0000313" key="1">
    <source>
        <dbReference type="EMBL" id="KAG8502490.1"/>
    </source>
</evidence>
<proteinExistence type="predicted"/>
<keyword evidence="2" id="KW-1185">Reference proteome</keyword>
<gene>
    <name evidence="1" type="ORF">CXB51_000126</name>
</gene>
<evidence type="ECO:0000313" key="2">
    <source>
        <dbReference type="Proteomes" id="UP000701853"/>
    </source>
</evidence>
<organism evidence="1 2">
    <name type="scientific">Gossypium anomalum</name>
    <dbReference type="NCBI Taxonomy" id="47600"/>
    <lineage>
        <taxon>Eukaryota</taxon>
        <taxon>Viridiplantae</taxon>
        <taxon>Streptophyta</taxon>
        <taxon>Embryophyta</taxon>
        <taxon>Tracheophyta</taxon>
        <taxon>Spermatophyta</taxon>
        <taxon>Magnoliopsida</taxon>
        <taxon>eudicotyledons</taxon>
        <taxon>Gunneridae</taxon>
        <taxon>Pentapetalae</taxon>
        <taxon>rosids</taxon>
        <taxon>malvids</taxon>
        <taxon>Malvales</taxon>
        <taxon>Malvaceae</taxon>
        <taxon>Malvoideae</taxon>
        <taxon>Gossypium</taxon>
    </lineage>
</organism>
<accession>A0A8J6DCM6</accession>